<organism evidence="1">
    <name type="scientific">Opuntia streptacantha</name>
    <name type="common">Prickly pear cactus</name>
    <name type="synonym">Opuntia cardona</name>
    <dbReference type="NCBI Taxonomy" id="393608"/>
    <lineage>
        <taxon>Eukaryota</taxon>
        <taxon>Viridiplantae</taxon>
        <taxon>Streptophyta</taxon>
        <taxon>Embryophyta</taxon>
        <taxon>Tracheophyta</taxon>
        <taxon>Spermatophyta</taxon>
        <taxon>Magnoliopsida</taxon>
        <taxon>eudicotyledons</taxon>
        <taxon>Gunneridae</taxon>
        <taxon>Pentapetalae</taxon>
        <taxon>Caryophyllales</taxon>
        <taxon>Cactineae</taxon>
        <taxon>Cactaceae</taxon>
        <taxon>Opuntioideae</taxon>
        <taxon>Opuntia</taxon>
    </lineage>
</organism>
<dbReference type="EMBL" id="GISG01157759">
    <property type="protein sequence ID" value="MBA4648948.1"/>
    <property type="molecule type" value="Transcribed_RNA"/>
</dbReference>
<reference evidence="1" key="2">
    <citation type="submission" date="2020-07" db="EMBL/GenBank/DDBJ databases">
        <authorList>
            <person name="Vera ALvarez R."/>
            <person name="Arias-Moreno D.M."/>
            <person name="Jimenez-Jacinto V."/>
            <person name="Jimenez-Bremont J.F."/>
            <person name="Swaminathan K."/>
            <person name="Moose S.P."/>
            <person name="Guerrero-Gonzalez M.L."/>
            <person name="Marino-Ramirez L."/>
            <person name="Landsman D."/>
            <person name="Rodriguez-Kessler M."/>
            <person name="Delgado-Sanchez P."/>
        </authorList>
    </citation>
    <scope>NUCLEOTIDE SEQUENCE</scope>
    <source>
        <tissue evidence="1">Cladode</tissue>
    </source>
</reference>
<reference evidence="1" key="1">
    <citation type="journal article" date="2013" name="J. Plant Res.">
        <title>Effect of fungi and light on seed germination of three Opuntia species from semiarid lands of central Mexico.</title>
        <authorList>
            <person name="Delgado-Sanchez P."/>
            <person name="Jimenez-Bremont J.F."/>
            <person name="Guerrero-Gonzalez Mde L."/>
            <person name="Flores J."/>
        </authorList>
    </citation>
    <scope>NUCLEOTIDE SEQUENCE</scope>
    <source>
        <tissue evidence="1">Cladode</tissue>
    </source>
</reference>
<proteinExistence type="predicted"/>
<sequence length="114" mass="12921">MNMISARGEALRNLNNSTNIFSLPFVTYMQGAIHIFSKAGEFPSKNLINSISCGTPYMSVIVTIFSRLNVQSEGHSFSQKYKVGVSRATTVFCKPYEKHNRPLIHKQNFQFSIR</sequence>
<dbReference type="AlphaFoldDB" id="A0A7C9DXG1"/>
<protein>
    <submittedName>
        <fullName evidence="1">Uncharacterized protein</fullName>
    </submittedName>
</protein>
<name>A0A7C9DXG1_OPUST</name>
<evidence type="ECO:0000313" key="1">
    <source>
        <dbReference type="EMBL" id="MBA4648948.1"/>
    </source>
</evidence>
<accession>A0A7C9DXG1</accession>